<evidence type="ECO:0000259" key="1">
    <source>
        <dbReference type="Pfam" id="PF06482"/>
    </source>
</evidence>
<evidence type="ECO:0000313" key="3">
    <source>
        <dbReference type="EMBL" id="KAF6036200.1"/>
    </source>
</evidence>
<dbReference type="Gene3D" id="3.10.100.10">
    <property type="entry name" value="Mannose-Binding Protein A, subunit A"/>
    <property type="match status" value="1"/>
</dbReference>
<dbReference type="EMBL" id="VXIV02000765">
    <property type="protein sequence ID" value="KAF6036200.1"/>
    <property type="molecule type" value="Genomic_DNA"/>
</dbReference>
<comment type="caution">
    <text evidence="3">The sequence shown here is derived from an EMBL/GenBank/DDBJ whole genome shotgun (WGS) entry which is preliminary data.</text>
</comment>
<dbReference type="Proteomes" id="UP000593567">
    <property type="component" value="Unassembled WGS sequence"/>
</dbReference>
<dbReference type="AlphaFoldDB" id="A0A7J7KC36"/>
<evidence type="ECO:0000313" key="4">
    <source>
        <dbReference type="Proteomes" id="UP000593567"/>
    </source>
</evidence>
<reference evidence="3" key="1">
    <citation type="submission" date="2020-06" db="EMBL/GenBank/DDBJ databases">
        <title>Draft genome of Bugula neritina, a colonial animal packing powerful symbionts and potential medicines.</title>
        <authorList>
            <person name="Rayko M."/>
        </authorList>
    </citation>
    <scope>NUCLEOTIDE SEQUENCE [LARGE SCALE GENOMIC DNA]</scope>
    <source>
        <strain evidence="3">Kwan_BN1</strain>
    </source>
</reference>
<dbReference type="Pfam" id="PF06482">
    <property type="entry name" value="Endostatin"/>
    <property type="match status" value="1"/>
</dbReference>
<dbReference type="InterPro" id="IPR010515">
    <property type="entry name" value="Collagenase_NC10/endostatin"/>
</dbReference>
<dbReference type="InterPro" id="IPR045463">
    <property type="entry name" value="XV/XVIII_trimerization_dom"/>
</dbReference>
<dbReference type="OrthoDB" id="5983381at2759"/>
<feature type="domain" description="Collagenase NC10/endostatin" evidence="1">
    <location>
        <begin position="81"/>
        <end position="247"/>
    </location>
</feature>
<gene>
    <name evidence="3" type="ORF">EB796_005493</name>
</gene>
<keyword evidence="4" id="KW-1185">Reference proteome</keyword>
<protein>
    <submittedName>
        <fullName evidence="3">Uncharacterized protein</fullName>
    </submittedName>
</protein>
<dbReference type="Gene3D" id="3.40.1620.70">
    <property type="match status" value="1"/>
</dbReference>
<evidence type="ECO:0000259" key="2">
    <source>
        <dbReference type="Pfam" id="PF20010"/>
    </source>
</evidence>
<dbReference type="Pfam" id="PF20010">
    <property type="entry name" value="Collagen_trimer"/>
    <property type="match status" value="1"/>
</dbReference>
<dbReference type="InterPro" id="IPR016186">
    <property type="entry name" value="C-type_lectin-like/link_sf"/>
</dbReference>
<proteinExistence type="predicted"/>
<name>A0A7J7KC36_BUGNE</name>
<dbReference type="SUPFAM" id="SSF56436">
    <property type="entry name" value="C-type lectin-like"/>
    <property type="match status" value="1"/>
</dbReference>
<dbReference type="InterPro" id="IPR016187">
    <property type="entry name" value="CTDL_fold"/>
</dbReference>
<organism evidence="3 4">
    <name type="scientific">Bugula neritina</name>
    <name type="common">Brown bryozoan</name>
    <name type="synonym">Sertularia neritina</name>
    <dbReference type="NCBI Taxonomy" id="10212"/>
    <lineage>
        <taxon>Eukaryota</taxon>
        <taxon>Metazoa</taxon>
        <taxon>Spiralia</taxon>
        <taxon>Lophotrochozoa</taxon>
        <taxon>Bryozoa</taxon>
        <taxon>Gymnolaemata</taxon>
        <taxon>Cheilostomatida</taxon>
        <taxon>Flustrina</taxon>
        <taxon>Buguloidea</taxon>
        <taxon>Bugulidae</taxon>
        <taxon>Bugula</taxon>
    </lineage>
</organism>
<feature type="domain" description="Collagen type XV/XVIII trimerization" evidence="2">
    <location>
        <begin position="4"/>
        <end position="47"/>
    </location>
</feature>
<sequence length="255" mass="27814">MFSDQSMMSSSSLAIPSGTLGFVADEQRLYIRVNLGWQAIMTGPTIPMRETNSLPFLQDFTIRNMKDAAAATGKQQVSGLLRLYALNTPLSGAEIGGVSGADYLCYKQSREAGISGTFRAVLTSRLQSVDSLVFGKDRDLAVANSQGERLLDSWSGVSREKGFWAADVPIYTFNGSNIHTDSRWSKKHFWHGASSIGIADPEAYCQAWTSNESSEVGAASSYLTGQVLDKSLYRCDTRLAVLCIETTLANTHTQR</sequence>
<accession>A0A7J7KC36</accession>